<gene>
    <name evidence="1" type="ORF">CC86DRAFT_449141</name>
</gene>
<accession>A0A6A6ZIQ4</accession>
<proteinExistence type="predicted"/>
<evidence type="ECO:0000313" key="2">
    <source>
        <dbReference type="Proteomes" id="UP000799424"/>
    </source>
</evidence>
<sequence length="327" mass="37136">MASSSMFDDHVITRASIILEKQSDWKLWYSMKKQYATVKGVWEYCDPSTTTAPLTIDNEPSDEASEGKWRKWEIKTNAQRATLKAIGEVNLEIMRTVACSKLHLITELDLDVRLRLKTLQDHFKITSQQQVLELSTLYTNVQLKPKNQSVDTWLNEYSRITSLCKAEDMAEMKGTRPQWTFIKAVQAHGDADWSGQHFAVMISCEEDVKDPPTLEGLINRYRRWISTKQLHTKTLGSFATQDVTPPTLPTPPSLACYTLNPKGRLEGIKPSQIGTRNCLHAFKNSEVLKKTRKLYKDNNIAWTFDVSKASAAAEKQAEGSNQPRSPN</sequence>
<protein>
    <submittedName>
        <fullName evidence="1">Uncharacterized protein</fullName>
    </submittedName>
</protein>
<dbReference type="OrthoDB" id="3774940at2759"/>
<dbReference type="AlphaFoldDB" id="A0A6A6ZIQ4"/>
<dbReference type="EMBL" id="MU006239">
    <property type="protein sequence ID" value="KAF2820768.1"/>
    <property type="molecule type" value="Genomic_DNA"/>
</dbReference>
<reference evidence="1" key="1">
    <citation type="journal article" date="2020" name="Stud. Mycol.">
        <title>101 Dothideomycetes genomes: a test case for predicting lifestyles and emergence of pathogens.</title>
        <authorList>
            <person name="Haridas S."/>
            <person name="Albert R."/>
            <person name="Binder M."/>
            <person name="Bloem J."/>
            <person name="Labutti K."/>
            <person name="Salamov A."/>
            <person name="Andreopoulos B."/>
            <person name="Baker S."/>
            <person name="Barry K."/>
            <person name="Bills G."/>
            <person name="Bluhm B."/>
            <person name="Cannon C."/>
            <person name="Castanera R."/>
            <person name="Culley D."/>
            <person name="Daum C."/>
            <person name="Ezra D."/>
            <person name="Gonzalez J."/>
            <person name="Henrissat B."/>
            <person name="Kuo A."/>
            <person name="Liang C."/>
            <person name="Lipzen A."/>
            <person name="Lutzoni F."/>
            <person name="Magnuson J."/>
            <person name="Mondo S."/>
            <person name="Nolan M."/>
            <person name="Ohm R."/>
            <person name="Pangilinan J."/>
            <person name="Park H.-J."/>
            <person name="Ramirez L."/>
            <person name="Alfaro M."/>
            <person name="Sun H."/>
            <person name="Tritt A."/>
            <person name="Yoshinaga Y."/>
            <person name="Zwiers L.-H."/>
            <person name="Turgeon B."/>
            <person name="Goodwin S."/>
            <person name="Spatafora J."/>
            <person name="Crous P."/>
            <person name="Grigoriev I."/>
        </authorList>
    </citation>
    <scope>NUCLEOTIDE SEQUENCE</scope>
    <source>
        <strain evidence="1">CBS 113818</strain>
    </source>
</reference>
<evidence type="ECO:0000313" key="1">
    <source>
        <dbReference type="EMBL" id="KAF2820768.1"/>
    </source>
</evidence>
<name>A0A6A6ZIQ4_9PLEO</name>
<dbReference type="Proteomes" id="UP000799424">
    <property type="component" value="Unassembled WGS sequence"/>
</dbReference>
<keyword evidence="2" id="KW-1185">Reference proteome</keyword>
<organism evidence="1 2">
    <name type="scientific">Ophiobolus disseminans</name>
    <dbReference type="NCBI Taxonomy" id="1469910"/>
    <lineage>
        <taxon>Eukaryota</taxon>
        <taxon>Fungi</taxon>
        <taxon>Dikarya</taxon>
        <taxon>Ascomycota</taxon>
        <taxon>Pezizomycotina</taxon>
        <taxon>Dothideomycetes</taxon>
        <taxon>Pleosporomycetidae</taxon>
        <taxon>Pleosporales</taxon>
        <taxon>Pleosporineae</taxon>
        <taxon>Phaeosphaeriaceae</taxon>
        <taxon>Ophiobolus</taxon>
    </lineage>
</organism>